<dbReference type="NCBIfam" id="NF003464">
    <property type="entry name" value="PRK05087.1"/>
    <property type="match status" value="1"/>
</dbReference>
<keyword evidence="8" id="KW-1185">Reference proteome</keyword>
<evidence type="ECO:0000256" key="3">
    <source>
        <dbReference type="ARBA" id="ARBA00022553"/>
    </source>
</evidence>
<reference evidence="7 8" key="1">
    <citation type="submission" date="2020-03" db="EMBL/GenBank/DDBJ databases">
        <title>Weissella sp. nov., isolated from Cybister lewisianus.</title>
        <authorList>
            <person name="Hyun D.-W."/>
            <person name="Bae J.-W."/>
        </authorList>
    </citation>
    <scope>NUCLEOTIDE SEQUENCE [LARGE SCALE GENOMIC DNA]</scope>
    <source>
        <strain evidence="7 8">HDW19</strain>
    </source>
</reference>
<keyword evidence="3 5" id="KW-0597">Phosphoprotein</keyword>
<dbReference type="KEGG" id="wco:G7084_05170"/>
<comment type="similarity">
    <text evidence="5">Belongs to the DltC family.</text>
</comment>
<dbReference type="PROSITE" id="PS50075">
    <property type="entry name" value="CARRIER"/>
    <property type="match status" value="1"/>
</dbReference>
<dbReference type="Gene3D" id="1.10.1200.10">
    <property type="entry name" value="ACP-like"/>
    <property type="match status" value="1"/>
</dbReference>
<keyword evidence="7" id="KW-0436">Ligase</keyword>
<accession>A0A6G8B0H5</accession>
<dbReference type="UniPathway" id="UPA00556"/>
<feature type="modified residue" description="O-(pantetheine 4'-phosphoryl)serine" evidence="5">
    <location>
        <position position="35"/>
    </location>
</feature>
<evidence type="ECO:0000256" key="2">
    <source>
        <dbReference type="ARBA" id="ARBA00022490"/>
    </source>
</evidence>
<name>A0A6G8B0H5_9LACO</name>
<dbReference type="InterPro" id="IPR036736">
    <property type="entry name" value="ACP-like_sf"/>
</dbReference>
<dbReference type="RefSeq" id="WP_166010667.1">
    <property type="nucleotide sequence ID" value="NZ_CP049888.1"/>
</dbReference>
<keyword evidence="2 5" id="KW-0963">Cytoplasm</keyword>
<gene>
    <name evidence="5 7" type="primary">dltC</name>
    <name evidence="7" type="ORF">G7084_05170</name>
</gene>
<organism evidence="7 8">
    <name type="scientific">Weissella coleopterorum</name>
    <dbReference type="NCBI Taxonomy" id="2714949"/>
    <lineage>
        <taxon>Bacteria</taxon>
        <taxon>Bacillati</taxon>
        <taxon>Bacillota</taxon>
        <taxon>Bacilli</taxon>
        <taxon>Lactobacillales</taxon>
        <taxon>Lactobacillaceae</taxon>
        <taxon>Weissella</taxon>
    </lineage>
</organism>
<dbReference type="InterPro" id="IPR009081">
    <property type="entry name" value="PP-bd_ACP"/>
</dbReference>
<evidence type="ECO:0000313" key="7">
    <source>
        <dbReference type="EMBL" id="QIL50756.1"/>
    </source>
</evidence>
<dbReference type="GO" id="GO:0016874">
    <property type="term" value="F:ligase activity"/>
    <property type="evidence" value="ECO:0007669"/>
    <property type="project" value="UniProtKB-KW"/>
</dbReference>
<protein>
    <recommendedName>
        <fullName evidence="5">D-alanyl carrier protein</fullName>
        <shortName evidence="5">DCP</shortName>
    </recommendedName>
    <alternativeName>
        <fullName evidence="5">D-alanine--poly(phosphoribitol) ligase subunit 2</fullName>
    </alternativeName>
</protein>
<feature type="domain" description="Carrier" evidence="6">
    <location>
        <begin position="1"/>
        <end position="77"/>
    </location>
</feature>
<sequence>MNVKNELIEIFADLFMVDISNMMDVDFYDAGILDSLATVELTLEIEAKFDIRVPVSEIGRNDWNTGNKVILGIEGLMND</sequence>
<dbReference type="GO" id="GO:0005737">
    <property type="term" value="C:cytoplasm"/>
    <property type="evidence" value="ECO:0007669"/>
    <property type="project" value="UniProtKB-SubCell"/>
</dbReference>
<dbReference type="Pfam" id="PF00550">
    <property type="entry name" value="PP-binding"/>
    <property type="match status" value="1"/>
</dbReference>
<evidence type="ECO:0000313" key="8">
    <source>
        <dbReference type="Proteomes" id="UP000500741"/>
    </source>
</evidence>
<comment type="subcellular location">
    <subcellularLocation>
        <location evidence="5">Cytoplasm</location>
    </subcellularLocation>
</comment>
<comment type="PTM">
    <text evidence="5">4'-phosphopantetheine is transferred from CoA to a specific serine of apo-DCP.</text>
</comment>
<dbReference type="AlphaFoldDB" id="A0A6G8B0H5"/>
<keyword evidence="4 5" id="KW-0961">Cell wall biogenesis/degradation</keyword>
<evidence type="ECO:0000256" key="1">
    <source>
        <dbReference type="ARBA" id="ARBA00022450"/>
    </source>
</evidence>
<keyword evidence="1 5" id="KW-0596">Phosphopantetheine</keyword>
<dbReference type="Proteomes" id="UP000500741">
    <property type="component" value="Chromosome"/>
</dbReference>
<dbReference type="HAMAP" id="MF_00565">
    <property type="entry name" value="DltC"/>
    <property type="match status" value="1"/>
</dbReference>
<comment type="pathway">
    <text evidence="5">Cell wall biogenesis; lipoteichoic acid biosynthesis.</text>
</comment>
<dbReference type="NCBIfam" id="TIGR01688">
    <property type="entry name" value="dltC"/>
    <property type="match status" value="1"/>
</dbReference>
<dbReference type="GO" id="GO:0071555">
    <property type="term" value="P:cell wall organization"/>
    <property type="evidence" value="ECO:0007669"/>
    <property type="project" value="UniProtKB-KW"/>
</dbReference>
<evidence type="ECO:0000259" key="6">
    <source>
        <dbReference type="PROSITE" id="PS50075"/>
    </source>
</evidence>
<dbReference type="SUPFAM" id="SSF47336">
    <property type="entry name" value="ACP-like"/>
    <property type="match status" value="1"/>
</dbReference>
<dbReference type="GO" id="GO:0036370">
    <property type="term" value="F:D-alanyl carrier activity"/>
    <property type="evidence" value="ECO:0007669"/>
    <property type="project" value="UniProtKB-UniRule"/>
</dbReference>
<comment type="function">
    <text evidence="5">Carrier protein involved in the D-alanylation of lipoteichoic acid (LTA). The loading of thioester-linked D-alanine onto DltC is catalyzed by D-alanine--D-alanyl carrier protein ligase DltA. The DltC-carried D-alanyl group is further transferred to cell membrane phosphatidylglycerol (PG) by forming an ester bond, probably catalyzed by DltD. D-alanylation of LTA plays an important role in modulating the properties of the cell wall in Gram-positive bacteria, influencing the net charge of the cell wall.</text>
</comment>
<dbReference type="EMBL" id="CP049888">
    <property type="protein sequence ID" value="QIL50756.1"/>
    <property type="molecule type" value="Genomic_DNA"/>
</dbReference>
<evidence type="ECO:0000256" key="4">
    <source>
        <dbReference type="ARBA" id="ARBA00023316"/>
    </source>
</evidence>
<dbReference type="InterPro" id="IPR003230">
    <property type="entry name" value="DltC"/>
</dbReference>
<proteinExistence type="inferred from homology"/>
<dbReference type="GO" id="GO:0070395">
    <property type="term" value="P:lipoteichoic acid biosynthetic process"/>
    <property type="evidence" value="ECO:0007669"/>
    <property type="project" value="UniProtKB-UniRule"/>
</dbReference>
<evidence type="ECO:0000256" key="5">
    <source>
        <dbReference type="HAMAP-Rule" id="MF_00565"/>
    </source>
</evidence>